<dbReference type="GO" id="GO:0016791">
    <property type="term" value="F:phosphatase activity"/>
    <property type="evidence" value="ECO:0007669"/>
    <property type="project" value="TreeGrafter"/>
</dbReference>
<feature type="active site" description="Tele-phosphohistidine intermediate" evidence="1">
    <location>
        <position position="14"/>
    </location>
</feature>
<dbReference type="EMBL" id="CP066167">
    <property type="protein sequence ID" value="QQD19104.1"/>
    <property type="molecule type" value="Genomic_DNA"/>
</dbReference>
<feature type="active site" description="Proton donor/acceptor" evidence="1">
    <location>
        <position position="85"/>
    </location>
</feature>
<dbReference type="PIRSF" id="PIRSF000709">
    <property type="entry name" value="6PFK_2-Ptase"/>
    <property type="match status" value="1"/>
</dbReference>
<dbReference type="CDD" id="cd07067">
    <property type="entry name" value="HP_PGM_like"/>
    <property type="match status" value="1"/>
</dbReference>
<dbReference type="Gene3D" id="3.40.50.1240">
    <property type="entry name" value="Phosphoglycerate mutase-like"/>
    <property type="match status" value="1"/>
</dbReference>
<dbReference type="RefSeq" id="WP_198570589.1">
    <property type="nucleotide sequence ID" value="NZ_CP066167.1"/>
</dbReference>
<accession>A0A7T4R290</accession>
<evidence type="ECO:0000313" key="3">
    <source>
        <dbReference type="EMBL" id="QQD19104.1"/>
    </source>
</evidence>
<dbReference type="GO" id="GO:0005737">
    <property type="term" value="C:cytoplasm"/>
    <property type="evidence" value="ECO:0007669"/>
    <property type="project" value="TreeGrafter"/>
</dbReference>
<dbReference type="InterPro" id="IPR013078">
    <property type="entry name" value="His_Pase_superF_clade-1"/>
</dbReference>
<dbReference type="Proteomes" id="UP000596063">
    <property type="component" value="Chromosome"/>
</dbReference>
<feature type="binding site" evidence="2">
    <location>
        <position position="61"/>
    </location>
    <ligand>
        <name>substrate</name>
    </ligand>
</feature>
<dbReference type="AlphaFoldDB" id="A0A7T4R290"/>
<keyword evidence="4" id="KW-1185">Reference proteome</keyword>
<dbReference type="SUPFAM" id="SSF53254">
    <property type="entry name" value="Phosphoglycerate mutase-like"/>
    <property type="match status" value="1"/>
</dbReference>
<dbReference type="Pfam" id="PF00300">
    <property type="entry name" value="His_Phos_1"/>
    <property type="match status" value="1"/>
</dbReference>
<organism evidence="3 4">
    <name type="scientific">Spongiibacter nanhainus</name>
    <dbReference type="NCBI Taxonomy" id="2794344"/>
    <lineage>
        <taxon>Bacteria</taxon>
        <taxon>Pseudomonadati</taxon>
        <taxon>Pseudomonadota</taxon>
        <taxon>Gammaproteobacteria</taxon>
        <taxon>Cellvibrionales</taxon>
        <taxon>Spongiibacteraceae</taxon>
        <taxon>Spongiibacter</taxon>
    </lineage>
</organism>
<evidence type="ECO:0000313" key="4">
    <source>
        <dbReference type="Proteomes" id="UP000596063"/>
    </source>
</evidence>
<gene>
    <name evidence="3" type="ORF">I6N98_04410</name>
</gene>
<dbReference type="InterPro" id="IPR050275">
    <property type="entry name" value="PGM_Phosphatase"/>
</dbReference>
<dbReference type="KEGG" id="snan:I6N98_04410"/>
<dbReference type="PANTHER" id="PTHR48100">
    <property type="entry name" value="BROAD-SPECIFICITY PHOSPHATASE YOR283W-RELATED"/>
    <property type="match status" value="1"/>
</dbReference>
<name>A0A7T4R290_9GAMM</name>
<dbReference type="SMART" id="SM00855">
    <property type="entry name" value="PGAM"/>
    <property type="match status" value="1"/>
</dbReference>
<sequence>MPRPVVTQIDLLRHGACEGGEIFRGSTDVLLSEEGWQQMRAKVAGVGFSGWSTIVSSPLKRCHHFSAELAEQTDLPMILEPELREMHFGDWEGLPHAEAQRLDPQAWQQFWQSPDQASPPNGEAMPDFCRRVTGAIDGLVEQYQGESLLVVAHGAVNRVVICHWLGMPMGAMTRLSVPYAGLTRFKIYHQAGQAPWYQLDSHF</sequence>
<evidence type="ECO:0000256" key="2">
    <source>
        <dbReference type="PIRSR" id="PIRSR613078-2"/>
    </source>
</evidence>
<reference evidence="3 4" key="1">
    <citation type="submission" date="2020-12" db="EMBL/GenBank/DDBJ databases">
        <authorList>
            <person name="Shan Y."/>
        </authorList>
    </citation>
    <scope>NUCLEOTIDE SEQUENCE [LARGE SCALE GENOMIC DNA]</scope>
    <source>
        <strain evidence="4">csc3.9</strain>
    </source>
</reference>
<protein>
    <submittedName>
        <fullName evidence="3">Histidine phosphatase family protein</fullName>
    </submittedName>
</protein>
<dbReference type="PANTHER" id="PTHR48100:SF1">
    <property type="entry name" value="HISTIDINE PHOSPHATASE FAMILY PROTEIN-RELATED"/>
    <property type="match status" value="1"/>
</dbReference>
<evidence type="ECO:0000256" key="1">
    <source>
        <dbReference type="PIRSR" id="PIRSR613078-1"/>
    </source>
</evidence>
<proteinExistence type="predicted"/>
<dbReference type="InterPro" id="IPR029033">
    <property type="entry name" value="His_PPase_superfam"/>
</dbReference>